<evidence type="ECO:0000256" key="3">
    <source>
        <dbReference type="ARBA" id="ARBA00022884"/>
    </source>
</evidence>
<feature type="region of interest" description="Disordered" evidence="5">
    <location>
        <begin position="9"/>
        <end position="47"/>
    </location>
</feature>
<dbReference type="PANTHER" id="PTHR10352">
    <property type="entry name" value="EUKARYOTIC TRANSLATION INITIATION FACTOR 3 SUBUNIT G"/>
    <property type="match status" value="1"/>
</dbReference>
<feature type="region of interest" description="Disordered" evidence="5">
    <location>
        <begin position="573"/>
        <end position="603"/>
    </location>
</feature>
<sequence length="603" mass="67355">MIGSWYVYKPPNCSSPSSSPPTSSQQHDQNHHHSIHHQQQQQQHYNQSTVSTIIYAQQQQQQQQQLELLDEVDIDEEYLQFSEETAAMANYNRQQHGSGSLTDDDISDSKARTNLIINYLPQTMTQDEIKDLFGSIGAIESCKLVRDKITGQSLGYGFVNFIRTDDAEKAVKQMNGLRLQNKTIKVSFARPSSDSIKGANLYVSGISKGMSQEEFESTSKGVGFIRFDQRCEAEIAISKLNGTIPKGFTDPINVKFANTPNAAKSMMGLPLAPYISGVPGAPAQQAVLTTVPPIRQQLNRYRYSPLSPADFFAATASYLPAAAAAAASATTLPPSTGWCIFVYNLAPETEEAVLWQLFGPFGAVQNVKVIRDFQTQKCKGFGFVTMTNYDEALMAINSLNGFTLGNPDSIVRALNHLSTSDTNDDSSETNIDTNINFIKWANREFCFNETSANKSLKKVLCRRSTGRAIITREHIFDLLYDVHFGQSHCRRDVMLKILTKTYDNVTRSIVDRFLALCPVCAEKRTSKKYIMITKNRTSSITMDIIETQSKNTENGGERNLTNIHIKTEANDVECMNENDSQQDDENESFSNETNDEHYDQTNG</sequence>
<dbReference type="InterPro" id="IPR000504">
    <property type="entry name" value="RRM_dom"/>
</dbReference>
<gene>
    <name evidence="7" type="ORF">GPM918_LOCUS13145</name>
    <name evidence="8" type="ORF">SRO942_LOCUS13145</name>
</gene>
<dbReference type="SUPFAM" id="SSF54928">
    <property type="entry name" value="RNA-binding domain, RBD"/>
    <property type="match status" value="2"/>
</dbReference>
<proteinExistence type="inferred from homology"/>
<feature type="compositionally biased region" description="Low complexity" evidence="5">
    <location>
        <begin position="37"/>
        <end position="47"/>
    </location>
</feature>
<dbReference type="InterPro" id="IPR034775">
    <property type="entry name" value="Elav_RRM1"/>
</dbReference>
<dbReference type="InterPro" id="IPR002343">
    <property type="entry name" value="Hud_Sxl_RNA"/>
</dbReference>
<feature type="compositionally biased region" description="Low complexity" evidence="5">
    <location>
        <begin position="10"/>
        <end position="27"/>
    </location>
</feature>
<reference evidence="7" key="1">
    <citation type="submission" date="2021-02" db="EMBL/GenBank/DDBJ databases">
        <authorList>
            <person name="Nowell W R."/>
        </authorList>
    </citation>
    <scope>NUCLEOTIDE SEQUENCE</scope>
</reference>
<comment type="caution">
    <text evidence="7">The sequence shown here is derived from an EMBL/GenBank/DDBJ whole genome shotgun (WGS) entry which is preliminary data.</text>
</comment>
<comment type="similarity">
    <text evidence="1">Belongs to the RRM elav family.</text>
</comment>
<name>A0A814FSE6_9BILA</name>
<dbReference type="Proteomes" id="UP000663829">
    <property type="component" value="Unassembled WGS sequence"/>
</dbReference>
<accession>A0A814FSE6</accession>
<evidence type="ECO:0000313" key="7">
    <source>
        <dbReference type="EMBL" id="CAF0988842.1"/>
    </source>
</evidence>
<keyword evidence="9" id="KW-1185">Reference proteome</keyword>
<evidence type="ECO:0000259" key="6">
    <source>
        <dbReference type="PROSITE" id="PS50102"/>
    </source>
</evidence>
<protein>
    <recommendedName>
        <fullName evidence="6">RRM domain-containing protein</fullName>
    </recommendedName>
</protein>
<evidence type="ECO:0000256" key="5">
    <source>
        <dbReference type="SAM" id="MobiDB-lite"/>
    </source>
</evidence>
<dbReference type="OrthoDB" id="266020at2759"/>
<feature type="compositionally biased region" description="Acidic residues" evidence="5">
    <location>
        <begin position="573"/>
        <end position="587"/>
    </location>
</feature>
<dbReference type="Proteomes" id="UP000681722">
    <property type="component" value="Unassembled WGS sequence"/>
</dbReference>
<organism evidence="7 9">
    <name type="scientific">Didymodactylos carnosus</name>
    <dbReference type="NCBI Taxonomy" id="1234261"/>
    <lineage>
        <taxon>Eukaryota</taxon>
        <taxon>Metazoa</taxon>
        <taxon>Spiralia</taxon>
        <taxon>Gnathifera</taxon>
        <taxon>Rotifera</taxon>
        <taxon>Eurotatoria</taxon>
        <taxon>Bdelloidea</taxon>
        <taxon>Philodinida</taxon>
        <taxon>Philodinidae</taxon>
        <taxon>Didymodactylos</taxon>
    </lineage>
</organism>
<keyword evidence="3 4" id="KW-0694">RNA-binding</keyword>
<feature type="compositionally biased region" description="Basic and acidic residues" evidence="5">
    <location>
        <begin position="594"/>
        <end position="603"/>
    </location>
</feature>
<evidence type="ECO:0000313" key="9">
    <source>
        <dbReference type="Proteomes" id="UP000663829"/>
    </source>
</evidence>
<dbReference type="InterPro" id="IPR035979">
    <property type="entry name" value="RBD_domain_sf"/>
</dbReference>
<evidence type="ECO:0000313" key="8">
    <source>
        <dbReference type="EMBL" id="CAF3760979.1"/>
    </source>
</evidence>
<dbReference type="AlphaFoldDB" id="A0A814FSE6"/>
<evidence type="ECO:0000256" key="2">
    <source>
        <dbReference type="ARBA" id="ARBA00022737"/>
    </source>
</evidence>
<dbReference type="FunFam" id="3.30.70.330:FF:000480">
    <property type="entry name" value="Fne, isoform A"/>
    <property type="match status" value="1"/>
</dbReference>
<dbReference type="CDD" id="cd12650">
    <property type="entry name" value="RRM1_Hu"/>
    <property type="match status" value="1"/>
</dbReference>
<feature type="domain" description="RRM" evidence="6">
    <location>
        <begin position="113"/>
        <end position="191"/>
    </location>
</feature>
<dbReference type="GO" id="GO:1990904">
    <property type="term" value="C:ribonucleoprotein complex"/>
    <property type="evidence" value="ECO:0007669"/>
    <property type="project" value="InterPro"/>
</dbReference>
<evidence type="ECO:0000256" key="4">
    <source>
        <dbReference type="PROSITE-ProRule" id="PRU00176"/>
    </source>
</evidence>
<dbReference type="InterPro" id="IPR012677">
    <property type="entry name" value="Nucleotide-bd_a/b_plait_sf"/>
</dbReference>
<dbReference type="EMBL" id="CAJNOQ010002978">
    <property type="protein sequence ID" value="CAF0988842.1"/>
    <property type="molecule type" value="Genomic_DNA"/>
</dbReference>
<dbReference type="Pfam" id="PF00076">
    <property type="entry name" value="RRM_1"/>
    <property type="match status" value="2"/>
</dbReference>
<dbReference type="SMART" id="SM00360">
    <property type="entry name" value="RRM"/>
    <property type="match status" value="3"/>
</dbReference>
<dbReference type="CDD" id="cd12377">
    <property type="entry name" value="RRM3_Hu"/>
    <property type="match status" value="1"/>
</dbReference>
<dbReference type="GO" id="GO:0003723">
    <property type="term" value="F:RNA binding"/>
    <property type="evidence" value="ECO:0007669"/>
    <property type="project" value="UniProtKB-UniRule"/>
</dbReference>
<evidence type="ECO:0000256" key="1">
    <source>
        <dbReference type="ARBA" id="ARBA00006266"/>
    </source>
</evidence>
<keyword evidence="2" id="KW-0677">Repeat</keyword>
<dbReference type="EMBL" id="CAJOBC010002978">
    <property type="protein sequence ID" value="CAF3760979.1"/>
    <property type="molecule type" value="Genomic_DNA"/>
</dbReference>
<dbReference type="Gene3D" id="3.30.70.330">
    <property type="match status" value="3"/>
</dbReference>
<dbReference type="PRINTS" id="PR00961">
    <property type="entry name" value="HUDSXLRNA"/>
</dbReference>
<dbReference type="PROSITE" id="PS50102">
    <property type="entry name" value="RRM"/>
    <property type="match status" value="2"/>
</dbReference>
<feature type="domain" description="RRM" evidence="6">
    <location>
        <begin position="338"/>
        <end position="415"/>
    </location>
</feature>